<organism evidence="4 6">
    <name type="scientific">Duganella violaceipulchra</name>
    <dbReference type="NCBI Taxonomy" id="2849652"/>
    <lineage>
        <taxon>Bacteria</taxon>
        <taxon>Pseudomonadati</taxon>
        <taxon>Pseudomonadota</taxon>
        <taxon>Betaproteobacteria</taxon>
        <taxon>Burkholderiales</taxon>
        <taxon>Oxalobacteraceae</taxon>
        <taxon>Telluria group</taxon>
        <taxon>Duganella</taxon>
    </lineage>
</organism>
<dbReference type="SMART" id="SM00448">
    <property type="entry name" value="REC"/>
    <property type="match status" value="1"/>
</dbReference>
<evidence type="ECO:0000259" key="3">
    <source>
        <dbReference type="PROSITE" id="PS50110"/>
    </source>
</evidence>
<gene>
    <name evidence="4" type="ORF">KVP70_09845</name>
    <name evidence="5" type="ORF">L1274_003244</name>
</gene>
<dbReference type="Proteomes" id="UP001162889">
    <property type="component" value="Unassembled WGS sequence"/>
</dbReference>
<comment type="caution">
    <text evidence="4">The sequence shown here is derived from an EMBL/GenBank/DDBJ whole genome shotgun (WGS) entry which is preliminary data.</text>
</comment>
<feature type="modified residue" description="4-aspartylphosphate" evidence="2">
    <location>
        <position position="52"/>
    </location>
</feature>
<dbReference type="PANTHER" id="PTHR45339:SF3">
    <property type="entry name" value="HISTIDINE KINASE"/>
    <property type="match status" value="1"/>
</dbReference>
<dbReference type="EMBL" id="JALJZU010000006">
    <property type="protein sequence ID" value="MCP2009515.1"/>
    <property type="molecule type" value="Genomic_DNA"/>
</dbReference>
<dbReference type="EMBL" id="JAHTGR010000004">
    <property type="protein sequence ID" value="MBV6321237.1"/>
    <property type="molecule type" value="Genomic_DNA"/>
</dbReference>
<dbReference type="RefSeq" id="WP_217941988.1">
    <property type="nucleotide sequence ID" value="NZ_JAHTGR010000004.1"/>
</dbReference>
<dbReference type="Proteomes" id="UP001155901">
    <property type="component" value="Unassembled WGS sequence"/>
</dbReference>
<name>A0AA41L4P8_9BURK</name>
<evidence type="ECO:0000313" key="7">
    <source>
        <dbReference type="Proteomes" id="UP001162889"/>
    </source>
</evidence>
<dbReference type="GO" id="GO:0000160">
    <property type="term" value="P:phosphorelay signal transduction system"/>
    <property type="evidence" value="ECO:0007669"/>
    <property type="project" value="InterPro"/>
</dbReference>
<evidence type="ECO:0000313" key="6">
    <source>
        <dbReference type="Proteomes" id="UP001155901"/>
    </source>
</evidence>
<sequence>MATILIVEDNPSNMLLATFLLEHAGHLVLQADEADSALRLARERLPDLILMDVQLPGMDGLEATGTLKGDARTGAIKVLAFTSFAMAGDADRIRAAGCDGYISKPISVDEFVALVEAALGGG</sequence>
<dbReference type="PROSITE" id="PS50110">
    <property type="entry name" value="RESPONSE_REGULATORY"/>
    <property type="match status" value="1"/>
</dbReference>
<evidence type="ECO:0000313" key="4">
    <source>
        <dbReference type="EMBL" id="MBV6321237.1"/>
    </source>
</evidence>
<evidence type="ECO:0000256" key="2">
    <source>
        <dbReference type="PROSITE-ProRule" id="PRU00169"/>
    </source>
</evidence>
<evidence type="ECO:0000256" key="1">
    <source>
        <dbReference type="ARBA" id="ARBA00022553"/>
    </source>
</evidence>
<protein>
    <submittedName>
        <fullName evidence="4 5">Response regulator</fullName>
    </submittedName>
</protein>
<dbReference type="PANTHER" id="PTHR45339">
    <property type="entry name" value="HYBRID SIGNAL TRANSDUCTION HISTIDINE KINASE J"/>
    <property type="match status" value="1"/>
</dbReference>
<dbReference type="AlphaFoldDB" id="A0AA41L4P8"/>
<accession>A0AA41L4P8</accession>
<feature type="domain" description="Response regulatory" evidence="3">
    <location>
        <begin position="3"/>
        <end position="119"/>
    </location>
</feature>
<evidence type="ECO:0000313" key="5">
    <source>
        <dbReference type="EMBL" id="MCP2009515.1"/>
    </source>
</evidence>
<keyword evidence="7" id="KW-1185">Reference proteome</keyword>
<reference evidence="5" key="2">
    <citation type="submission" date="2022-03" db="EMBL/GenBank/DDBJ databases">
        <title>Genome Encyclopedia of Bacteria and Archaea VI: Functional Genomics of Type Strains.</title>
        <authorList>
            <person name="Whitman W."/>
        </authorList>
    </citation>
    <scope>NUCLEOTIDE SEQUENCE</scope>
    <source>
        <strain evidence="5">HSC-15S17</strain>
    </source>
</reference>
<keyword evidence="1 2" id="KW-0597">Phosphoprotein</keyword>
<proteinExistence type="predicted"/>
<reference evidence="4" key="1">
    <citation type="submission" date="2021-07" db="EMBL/GenBank/DDBJ databases">
        <title>Characterization of violacein-producing bacteria and related species.</title>
        <authorList>
            <person name="Wilson H.S."/>
            <person name="De Leon M.E."/>
        </authorList>
    </citation>
    <scope>NUCLEOTIDE SEQUENCE</scope>
    <source>
        <strain evidence="4">HSC-15S17</strain>
    </source>
</reference>
<dbReference type="Pfam" id="PF00072">
    <property type="entry name" value="Response_reg"/>
    <property type="match status" value="1"/>
</dbReference>
<dbReference type="InterPro" id="IPR001789">
    <property type="entry name" value="Sig_transdc_resp-reg_receiver"/>
</dbReference>